<evidence type="ECO:0000313" key="10">
    <source>
        <dbReference type="Proteomes" id="UP000494163"/>
    </source>
</evidence>
<dbReference type="InterPro" id="IPR007110">
    <property type="entry name" value="Ig-like_dom"/>
</dbReference>
<dbReference type="FunFam" id="2.60.40.10:FF:001749">
    <property type="entry name" value="Neural/ectodermal development factor IMP-L2"/>
    <property type="match status" value="1"/>
</dbReference>
<dbReference type="STRING" id="30019.A0A0M5IYQ6"/>
<evidence type="ECO:0000256" key="1">
    <source>
        <dbReference type="ARBA" id="ARBA00004613"/>
    </source>
</evidence>
<keyword evidence="3 7" id="KW-0732">Signal</keyword>
<organism evidence="9 10">
    <name type="scientific">Drosophila busckii</name>
    <name type="common">Fruit fly</name>
    <dbReference type="NCBI Taxonomy" id="30019"/>
    <lineage>
        <taxon>Eukaryota</taxon>
        <taxon>Metazoa</taxon>
        <taxon>Ecdysozoa</taxon>
        <taxon>Arthropoda</taxon>
        <taxon>Hexapoda</taxon>
        <taxon>Insecta</taxon>
        <taxon>Pterygota</taxon>
        <taxon>Neoptera</taxon>
        <taxon>Endopterygota</taxon>
        <taxon>Diptera</taxon>
        <taxon>Brachycera</taxon>
        <taxon>Muscomorpha</taxon>
        <taxon>Ephydroidea</taxon>
        <taxon>Drosophilidae</taxon>
        <taxon>Drosophila</taxon>
    </lineage>
</organism>
<dbReference type="Proteomes" id="UP000494163">
    <property type="component" value="Chromosome 3L"/>
</dbReference>
<dbReference type="AlphaFoldDB" id="A0A0M5IYQ6"/>
<protein>
    <submittedName>
        <fullName evidence="9">ImpL2</fullName>
    </submittedName>
</protein>
<dbReference type="SMART" id="SM00408">
    <property type="entry name" value="IGc2"/>
    <property type="match status" value="2"/>
</dbReference>
<dbReference type="Gene3D" id="2.60.40.10">
    <property type="entry name" value="Immunoglobulins"/>
    <property type="match status" value="2"/>
</dbReference>
<dbReference type="InterPro" id="IPR013783">
    <property type="entry name" value="Ig-like_fold"/>
</dbReference>
<keyword evidence="5" id="KW-1015">Disulfide bond</keyword>
<dbReference type="PANTHER" id="PTHR12231:SF253">
    <property type="entry name" value="DPR-INTERACTING PROTEIN ETA, ISOFORM B-RELATED"/>
    <property type="match status" value="1"/>
</dbReference>
<gene>
    <name evidence="9" type="ORF">Dbus_chr3Lg1184</name>
</gene>
<dbReference type="Pfam" id="PF13927">
    <property type="entry name" value="Ig_3"/>
    <property type="match status" value="1"/>
</dbReference>
<comment type="subcellular location">
    <subcellularLocation>
        <location evidence="1">Secreted</location>
    </subcellularLocation>
</comment>
<evidence type="ECO:0000256" key="6">
    <source>
        <dbReference type="ARBA" id="ARBA00023319"/>
    </source>
</evidence>
<feature type="domain" description="Ig-like" evidence="8">
    <location>
        <begin position="59"/>
        <end position="150"/>
    </location>
</feature>
<sequence>MNLHLCAIALLLFGSLAGTHGRPTSDDILDDNNAVDNSIQVDETTETKQKASIFPDDWLKFTKTPPAKLHQAPGATVEIVCEVMGSQVPTIQWLVNHFPSDELKDQESNIITVDAPSAIVRVRSVYVIDHMLSTSRAYTCVGRTGSKTIYATTVVHPSHSAQGLIATDKQYETPQKPRITLTEKTHLDLVGSDVMLPCRVHSVPRARITWRNNEDKEIVPSNRYKLLPTGELLISNIKWEDMGNYKCTAQNPIGRDTAETFLYPVLKEQD</sequence>
<evidence type="ECO:0000256" key="4">
    <source>
        <dbReference type="ARBA" id="ARBA00022737"/>
    </source>
</evidence>
<dbReference type="InterPro" id="IPR003599">
    <property type="entry name" value="Ig_sub"/>
</dbReference>
<dbReference type="EMBL" id="CP012525">
    <property type="protein sequence ID" value="ALC44018.1"/>
    <property type="molecule type" value="Genomic_DNA"/>
</dbReference>
<reference evidence="9 10" key="1">
    <citation type="submission" date="2015-08" db="EMBL/GenBank/DDBJ databases">
        <title>Ancestral chromatin configuration constrains chromatin evolution on differentiating sex chromosomes in Drosophila.</title>
        <authorList>
            <person name="Zhou Q."/>
            <person name="Bachtrog D."/>
        </authorList>
    </citation>
    <scope>NUCLEOTIDE SEQUENCE [LARGE SCALE GENOMIC DNA]</scope>
    <source>
        <tissue evidence="9">Whole larvae</tissue>
    </source>
</reference>
<evidence type="ECO:0000313" key="9">
    <source>
        <dbReference type="EMBL" id="ALC44018.1"/>
    </source>
</evidence>
<feature type="domain" description="Ig-like" evidence="8">
    <location>
        <begin position="177"/>
        <end position="263"/>
    </location>
</feature>
<dbReference type="CDD" id="cd00096">
    <property type="entry name" value="Ig"/>
    <property type="match status" value="1"/>
</dbReference>
<accession>A0A0M5IYQ6</accession>
<name>A0A0M5IYQ6_DROBS</name>
<dbReference type="InterPro" id="IPR003598">
    <property type="entry name" value="Ig_sub2"/>
</dbReference>
<evidence type="ECO:0000256" key="2">
    <source>
        <dbReference type="ARBA" id="ARBA00022525"/>
    </source>
</evidence>
<evidence type="ECO:0000256" key="5">
    <source>
        <dbReference type="ARBA" id="ARBA00023157"/>
    </source>
</evidence>
<dbReference type="GO" id="GO:0005576">
    <property type="term" value="C:extracellular region"/>
    <property type="evidence" value="ECO:0007669"/>
    <property type="project" value="UniProtKB-SubCell"/>
</dbReference>
<keyword evidence="4" id="KW-0677">Repeat</keyword>
<feature type="signal peptide" evidence="7">
    <location>
        <begin position="1"/>
        <end position="21"/>
    </location>
</feature>
<keyword evidence="2" id="KW-0964">Secreted</keyword>
<dbReference type="InterPro" id="IPR051170">
    <property type="entry name" value="Neural/epithelial_adhesion"/>
</dbReference>
<evidence type="ECO:0000259" key="8">
    <source>
        <dbReference type="PROSITE" id="PS50835"/>
    </source>
</evidence>
<evidence type="ECO:0000256" key="7">
    <source>
        <dbReference type="SAM" id="SignalP"/>
    </source>
</evidence>
<dbReference type="SMART" id="SM00409">
    <property type="entry name" value="IG"/>
    <property type="match status" value="2"/>
</dbReference>
<dbReference type="InterPro" id="IPR036179">
    <property type="entry name" value="Ig-like_dom_sf"/>
</dbReference>
<dbReference type="SMR" id="A0A0M5IYQ6"/>
<dbReference type="OMA" id="QTADWED"/>
<dbReference type="OrthoDB" id="6138780at2759"/>
<proteinExistence type="predicted"/>
<feature type="chain" id="PRO_5005803378" evidence="7">
    <location>
        <begin position="22"/>
        <end position="270"/>
    </location>
</feature>
<dbReference type="SUPFAM" id="SSF48726">
    <property type="entry name" value="Immunoglobulin"/>
    <property type="match status" value="2"/>
</dbReference>
<dbReference type="PANTHER" id="PTHR12231">
    <property type="entry name" value="CTX-RELATED TYPE I TRANSMEMBRANE PROTEIN"/>
    <property type="match status" value="1"/>
</dbReference>
<dbReference type="PROSITE" id="PS50835">
    <property type="entry name" value="IG_LIKE"/>
    <property type="match status" value="2"/>
</dbReference>
<evidence type="ECO:0000256" key="3">
    <source>
        <dbReference type="ARBA" id="ARBA00022729"/>
    </source>
</evidence>
<keyword evidence="10" id="KW-1185">Reference proteome</keyword>
<keyword evidence="6" id="KW-0393">Immunoglobulin domain</keyword>